<dbReference type="InterPro" id="IPR021122">
    <property type="entry name" value="RNA_ligase_dom_REL/Rnl2"/>
</dbReference>
<dbReference type="STRING" id="349521.HCH_07004"/>
<organism evidence="3 4">
    <name type="scientific">Hahella chejuensis (strain KCTC 2396)</name>
    <dbReference type="NCBI Taxonomy" id="349521"/>
    <lineage>
        <taxon>Bacteria</taxon>
        <taxon>Pseudomonadati</taxon>
        <taxon>Pseudomonadota</taxon>
        <taxon>Gammaproteobacteria</taxon>
        <taxon>Oceanospirillales</taxon>
        <taxon>Hahellaceae</taxon>
        <taxon>Hahella</taxon>
    </lineage>
</organism>
<evidence type="ECO:0000256" key="1">
    <source>
        <dbReference type="SAM" id="MobiDB-lite"/>
    </source>
</evidence>
<dbReference type="PANTHER" id="PTHR43883:SF1">
    <property type="entry name" value="GLUCONOKINASE"/>
    <property type="match status" value="1"/>
</dbReference>
<dbReference type="Proteomes" id="UP000000238">
    <property type="component" value="Chromosome"/>
</dbReference>
<dbReference type="SUPFAM" id="SSF56091">
    <property type="entry name" value="DNA ligase/mRNA capping enzyme, catalytic domain"/>
    <property type="match status" value="1"/>
</dbReference>
<dbReference type="KEGG" id="hch:HCH_07004"/>
<dbReference type="RefSeq" id="WP_011400669.1">
    <property type="nucleotide sequence ID" value="NC_007645.1"/>
</dbReference>
<dbReference type="InterPro" id="IPR052732">
    <property type="entry name" value="Cell-binding_unc_protein"/>
</dbReference>
<dbReference type="OrthoDB" id="255834at2"/>
<dbReference type="PANTHER" id="PTHR43883">
    <property type="entry name" value="SLR0207 PROTEIN"/>
    <property type="match status" value="1"/>
</dbReference>
<name>Q2S6V5_HAHCH</name>
<gene>
    <name evidence="3" type="ordered locus">HCH_07004</name>
</gene>
<dbReference type="HOGENOM" id="CLU_081554_0_0_6"/>
<reference evidence="3 4" key="1">
    <citation type="journal article" date="2005" name="Nucleic Acids Res.">
        <title>Genomic blueprint of Hahella chejuensis, a marine microbe producing an algicidal agent.</title>
        <authorList>
            <person name="Jeong H."/>
            <person name="Yim J.H."/>
            <person name="Lee C."/>
            <person name="Choi S.-H."/>
            <person name="Park Y.K."/>
            <person name="Yoon S.H."/>
            <person name="Hur C.-G."/>
            <person name="Kang H.-Y."/>
            <person name="Kim D."/>
            <person name="Lee H.H."/>
            <person name="Park K.H."/>
            <person name="Park S.-H."/>
            <person name="Park H.-S."/>
            <person name="Lee H.K."/>
            <person name="Oh T.K."/>
            <person name="Kim J.F."/>
        </authorList>
    </citation>
    <scope>NUCLEOTIDE SEQUENCE [LARGE SCALE GENOMIC DNA]</scope>
    <source>
        <strain evidence="3 4">KCTC 2396</strain>
    </source>
</reference>
<feature type="region of interest" description="Disordered" evidence="1">
    <location>
        <begin position="270"/>
        <end position="289"/>
    </location>
</feature>
<dbReference type="Gene3D" id="3.30.470.30">
    <property type="entry name" value="DNA ligase/mRNA capping enzyme"/>
    <property type="match status" value="1"/>
</dbReference>
<proteinExistence type="predicted"/>
<evidence type="ECO:0000313" key="4">
    <source>
        <dbReference type="Proteomes" id="UP000000238"/>
    </source>
</evidence>
<evidence type="ECO:0000259" key="2">
    <source>
        <dbReference type="Pfam" id="PF09414"/>
    </source>
</evidence>
<dbReference type="eggNOG" id="COG1423">
    <property type="taxonomic scope" value="Bacteria"/>
</dbReference>
<accession>Q2S6V5</accession>
<dbReference type="AlphaFoldDB" id="Q2S6V5"/>
<protein>
    <submittedName>
        <fullName evidence="3">Uncharacterized protein conserved in archaea</fullName>
    </submittedName>
</protein>
<dbReference type="EMBL" id="CP000155">
    <property type="protein sequence ID" value="ABC33619.1"/>
    <property type="molecule type" value="Genomic_DNA"/>
</dbReference>
<dbReference type="Pfam" id="PF09414">
    <property type="entry name" value="RNA_ligase"/>
    <property type="match status" value="1"/>
</dbReference>
<evidence type="ECO:0000313" key="3">
    <source>
        <dbReference type="EMBL" id="ABC33619.1"/>
    </source>
</evidence>
<feature type="domain" description="RNA ligase" evidence="2">
    <location>
        <begin position="36"/>
        <end position="228"/>
    </location>
</feature>
<feature type="region of interest" description="Disordered" evidence="1">
    <location>
        <begin position="1"/>
        <end position="25"/>
    </location>
</feature>
<keyword evidence="4" id="KW-1185">Reference proteome</keyword>
<sequence length="289" mass="32764">MFIRKYPRTPHLQGSRLQPGDSASDQIPFAQLTGRYLVIEEKLDGANAGVSFDASGALRLQSRGHVLTGGGRESQFAQFKSWATVHQERLFEILGTRYTLYGEWMASKHTVFYDRLPHLFAEFDILDTETGEFLSTSARRRMLKDSPVLSVPVLYAGLAPRRLAELQKLVRPSLAKTAQWRNSLERVAHQEALDFDLVKRQTDNSDLSEGLYIKIEEEGRTVGRLKWVRHDFIQAILDSGSHHLNRPIFPNQLAQGVDMYASQLTLKWEDLGHDEPESQEPSAAEEKSS</sequence>